<reference evidence="1 2" key="1">
    <citation type="submission" date="2019-07" db="EMBL/GenBank/DDBJ databases">
        <title>Whole genome analysis of E. coli Jumbo phage.</title>
        <authorList>
            <person name="Azam A.H."/>
            <person name="Oishi K."/>
            <person name="Miyanaga K."/>
            <person name="Tanji Y."/>
        </authorList>
    </citation>
    <scope>NUCLEOTIDE SEQUENCE [LARGE SCALE GENOMIC DNA]</scope>
    <source>
        <strain evidence="1 2">SP27</strain>
    </source>
</reference>
<proteinExistence type="predicted"/>
<evidence type="ECO:0000313" key="1">
    <source>
        <dbReference type="EMBL" id="BBM61826.1"/>
    </source>
</evidence>
<protein>
    <submittedName>
        <fullName evidence="1">Uncharacterized protein</fullName>
    </submittedName>
</protein>
<sequence length="77" mass="9309">MTSYITLSYLYSGTNMHKEYYTKYFPMYLRTNLLDKPRGINAQNDKVYFTMCTKACILDFDSYHRVLYHTLYLAFVF</sequence>
<dbReference type="Proteomes" id="UP000321352">
    <property type="component" value="Segment"/>
</dbReference>
<accession>A0A5A4U4H7</accession>
<gene>
    <name evidence="1" type="ORF">EO157G_2370</name>
</gene>
<name>A0A5A4U4H7_9CAUD</name>
<organism evidence="1 2">
    <name type="scientific">Escherichia phage SP27</name>
    <dbReference type="NCBI Taxonomy" id="2495557"/>
    <lineage>
        <taxon>Viruses</taxon>
        <taxon>Duplodnaviria</taxon>
        <taxon>Heunggongvirae</taxon>
        <taxon>Uroviricota</taxon>
        <taxon>Caudoviricetes</taxon>
        <taxon>Asteriusvirus</taxon>
        <taxon>Asteriusvirus PBECO4</taxon>
    </lineage>
</organism>
<evidence type="ECO:0000313" key="2">
    <source>
        <dbReference type="Proteomes" id="UP000321352"/>
    </source>
</evidence>
<dbReference type="EMBL" id="LC494302">
    <property type="protein sequence ID" value="BBM61826.1"/>
    <property type="molecule type" value="Genomic_DNA"/>
</dbReference>